<dbReference type="InterPro" id="IPR006094">
    <property type="entry name" value="Oxid_FAD_bind_N"/>
</dbReference>
<sequence>MRLPTALSLLYTLGLAAGTERQQETTPKCRCTPDDACWPKECAWASVDRKLGNGKLLRTSPVAESCYDGPHKDLDLCAYVNQMWTDQDFETSKPIGRSYPYNITCAPVDYAAGETPTSCTLGSLPYYAVNASTKGDISLTLDFAKRHNLRLVVSSTGHDLLGRSDGYGGLELWLHSFRNGIYFQKTFESTNKCTKSGWTGGAIHIDGAYQWQDVYPVARANNVIAVGGGSLSPGAIGGWPSGGGHGPATHNFGMGADQVLEAEIMLADGSIVTANHCENADLFRAIRGGGPGYGIVLSEHIKVYPNVDAVTAHRLAIAPRNETAENKDLLDAIAVLHQQLPAISNNGVAGYGFWFRQYPGPFIGDAHSGYSHGFWTIGKRQAEAEKAVAPLMNALDEFQDKLIITSTFTEYPDYWSFYYAESGLKDAVGSTSIMTSRLINSEAVADYDKVRETIEVVGGAPDQLNANIILLVSGGQVFKDAADQSSGLNPAWRVSPFIMASAQGIPKVASREIRHQAQHEVTYVLGAALKKLAPQTGGYMNEGDSNDPDYIVDFYGANYASHLATKGKYDPQDVFYCRTCVGAEAFFDRPYGPLCRK</sequence>
<dbReference type="EMBL" id="KV875111">
    <property type="protein sequence ID" value="OIW22713.1"/>
    <property type="molecule type" value="Genomic_DNA"/>
</dbReference>
<dbReference type="SUPFAM" id="SSF56176">
    <property type="entry name" value="FAD-binding/transporter-associated domain-like"/>
    <property type="match status" value="1"/>
</dbReference>
<dbReference type="AlphaFoldDB" id="A0A1J7INM7"/>
<keyword evidence="2" id="KW-0560">Oxidoreductase</keyword>
<evidence type="ECO:0000256" key="2">
    <source>
        <dbReference type="ARBA" id="ARBA00023002"/>
    </source>
</evidence>
<dbReference type="InterPro" id="IPR016169">
    <property type="entry name" value="FAD-bd_PCMH_sub2"/>
</dbReference>
<feature type="signal peptide" evidence="3">
    <location>
        <begin position="1"/>
        <end position="18"/>
    </location>
</feature>
<dbReference type="OrthoDB" id="9983560at2759"/>
<feature type="domain" description="FAD-binding PCMH-type" evidence="4">
    <location>
        <begin position="121"/>
        <end position="306"/>
    </location>
</feature>
<evidence type="ECO:0000256" key="3">
    <source>
        <dbReference type="SAM" id="SignalP"/>
    </source>
</evidence>
<dbReference type="Proteomes" id="UP000182658">
    <property type="component" value="Unassembled WGS sequence"/>
</dbReference>
<evidence type="ECO:0000313" key="5">
    <source>
        <dbReference type="EMBL" id="OIW22713.1"/>
    </source>
</evidence>
<dbReference type="STRING" id="1408157.A0A1J7INM7"/>
<keyword evidence="3" id="KW-0732">Signal</keyword>
<dbReference type="GO" id="GO:0016491">
    <property type="term" value="F:oxidoreductase activity"/>
    <property type="evidence" value="ECO:0007669"/>
    <property type="project" value="UniProtKB-KW"/>
</dbReference>
<dbReference type="InterPro" id="IPR050432">
    <property type="entry name" value="FAD-linked_Oxidoreductases_BP"/>
</dbReference>
<dbReference type="GO" id="GO:0071949">
    <property type="term" value="F:FAD binding"/>
    <property type="evidence" value="ECO:0007669"/>
    <property type="project" value="InterPro"/>
</dbReference>
<dbReference type="InterPro" id="IPR012951">
    <property type="entry name" value="BBE"/>
</dbReference>
<dbReference type="InParanoid" id="A0A1J7INM7"/>
<protein>
    <submittedName>
        <fullName evidence="5">Alcohol oxidase</fullName>
    </submittedName>
</protein>
<dbReference type="PANTHER" id="PTHR13878">
    <property type="entry name" value="GULONOLACTONE OXIDASE"/>
    <property type="match status" value="1"/>
</dbReference>
<organism evidence="5 6">
    <name type="scientific">Coniochaeta ligniaria NRRL 30616</name>
    <dbReference type="NCBI Taxonomy" id="1408157"/>
    <lineage>
        <taxon>Eukaryota</taxon>
        <taxon>Fungi</taxon>
        <taxon>Dikarya</taxon>
        <taxon>Ascomycota</taxon>
        <taxon>Pezizomycotina</taxon>
        <taxon>Sordariomycetes</taxon>
        <taxon>Sordariomycetidae</taxon>
        <taxon>Coniochaetales</taxon>
        <taxon>Coniochaetaceae</taxon>
        <taxon>Coniochaeta</taxon>
    </lineage>
</organism>
<keyword evidence="6" id="KW-1185">Reference proteome</keyword>
<evidence type="ECO:0000259" key="4">
    <source>
        <dbReference type="PROSITE" id="PS51387"/>
    </source>
</evidence>
<dbReference type="PROSITE" id="PS00862">
    <property type="entry name" value="OX2_COVAL_FAD"/>
    <property type="match status" value="1"/>
</dbReference>
<dbReference type="InterPro" id="IPR036318">
    <property type="entry name" value="FAD-bd_PCMH-like_sf"/>
</dbReference>
<proteinExistence type="inferred from homology"/>
<dbReference type="InterPro" id="IPR016166">
    <property type="entry name" value="FAD-bd_PCMH"/>
</dbReference>
<gene>
    <name evidence="5" type="ORF">CONLIGDRAFT_719764</name>
</gene>
<feature type="chain" id="PRO_5012204953" evidence="3">
    <location>
        <begin position="19"/>
        <end position="597"/>
    </location>
</feature>
<dbReference type="PROSITE" id="PS51387">
    <property type="entry name" value="FAD_PCMH"/>
    <property type="match status" value="1"/>
</dbReference>
<evidence type="ECO:0000313" key="6">
    <source>
        <dbReference type="Proteomes" id="UP000182658"/>
    </source>
</evidence>
<dbReference type="Pfam" id="PF01565">
    <property type="entry name" value="FAD_binding_4"/>
    <property type="match status" value="1"/>
</dbReference>
<dbReference type="PANTHER" id="PTHR13878:SF91">
    <property type="entry name" value="FAD BINDING DOMAIN PROTEIN (AFU_ORTHOLOGUE AFUA_6G12070)-RELATED"/>
    <property type="match status" value="1"/>
</dbReference>
<comment type="similarity">
    <text evidence="1">Belongs to the oxygen-dependent FAD-linked oxidoreductase family.</text>
</comment>
<dbReference type="InterPro" id="IPR006093">
    <property type="entry name" value="Oxy_OxRdtase_FAD_BS"/>
</dbReference>
<dbReference type="Pfam" id="PF08031">
    <property type="entry name" value="BBE"/>
    <property type="match status" value="1"/>
</dbReference>
<dbReference type="Gene3D" id="3.30.465.10">
    <property type="match status" value="1"/>
</dbReference>
<name>A0A1J7INM7_9PEZI</name>
<accession>A0A1J7INM7</accession>
<evidence type="ECO:0000256" key="1">
    <source>
        <dbReference type="ARBA" id="ARBA00005466"/>
    </source>
</evidence>
<reference evidence="5 6" key="1">
    <citation type="submission" date="2016-10" db="EMBL/GenBank/DDBJ databases">
        <title>Draft genome sequence of Coniochaeta ligniaria NRRL30616, a lignocellulolytic fungus for bioabatement of inhibitors in plant biomass hydrolysates.</title>
        <authorList>
            <consortium name="DOE Joint Genome Institute"/>
            <person name="Jimenez D.J."/>
            <person name="Hector R.E."/>
            <person name="Riley R."/>
            <person name="Sun H."/>
            <person name="Grigoriev I.V."/>
            <person name="Van Elsas J.D."/>
            <person name="Nichols N.N."/>
        </authorList>
    </citation>
    <scope>NUCLEOTIDE SEQUENCE [LARGE SCALE GENOMIC DNA]</scope>
    <source>
        <strain evidence="5 6">NRRL 30616</strain>
    </source>
</reference>